<name>A0A2H6LBC1_9NOSO</name>
<keyword evidence="2" id="KW-0808">Transferase</keyword>
<organism evidence="2 3">
    <name type="scientific">Nostoc cycadae WK-1</name>
    <dbReference type="NCBI Taxonomy" id="1861711"/>
    <lineage>
        <taxon>Bacteria</taxon>
        <taxon>Bacillati</taxon>
        <taxon>Cyanobacteriota</taxon>
        <taxon>Cyanophyceae</taxon>
        <taxon>Nostocales</taxon>
        <taxon>Nostocaceae</taxon>
        <taxon>Nostoc</taxon>
    </lineage>
</organism>
<dbReference type="SUPFAM" id="SSF53448">
    <property type="entry name" value="Nucleotide-diphospho-sugar transferases"/>
    <property type="match status" value="1"/>
</dbReference>
<evidence type="ECO:0000259" key="1">
    <source>
        <dbReference type="Pfam" id="PF10111"/>
    </source>
</evidence>
<reference evidence="3" key="1">
    <citation type="journal article" date="2018" name="Genome Announc.">
        <title>Draft Genome Sequence of the Nitrogen-Fixing and Hormogonia-Inducing Cyanobacterium Nostoc cycadae Strain WK-1, Isolated from the Coralloid Roots of Cycas revoluta.</title>
        <authorList>
            <person name="Kanesaki Y."/>
            <person name="Hirose M."/>
            <person name="Hirose Y."/>
            <person name="Fujisawa T."/>
            <person name="Nakamura Y."/>
            <person name="Watanabe S."/>
            <person name="Matsunaga S."/>
            <person name="Uchida H."/>
            <person name="Murakami A."/>
        </authorList>
    </citation>
    <scope>NUCLEOTIDE SEQUENCE [LARGE SCALE GENOMIC DNA]</scope>
    <source>
        <strain evidence="3">WK-1</strain>
    </source>
</reference>
<dbReference type="InterPro" id="IPR050834">
    <property type="entry name" value="Glycosyltransf_2"/>
</dbReference>
<protein>
    <submittedName>
        <fullName evidence="2">Family 2 glycosyl transferase</fullName>
    </submittedName>
</protein>
<proteinExistence type="predicted"/>
<dbReference type="CDD" id="cd00761">
    <property type="entry name" value="Glyco_tranf_GTA_type"/>
    <property type="match status" value="1"/>
</dbReference>
<evidence type="ECO:0000313" key="2">
    <source>
        <dbReference type="EMBL" id="GBE90519.1"/>
    </source>
</evidence>
<accession>A0A2H6LBC1</accession>
<keyword evidence="3" id="KW-1185">Reference proteome</keyword>
<comment type="caution">
    <text evidence="2">The sequence shown here is derived from an EMBL/GenBank/DDBJ whole genome shotgun (WGS) entry which is preliminary data.</text>
</comment>
<dbReference type="Proteomes" id="UP000236527">
    <property type="component" value="Unassembled WGS sequence"/>
</dbReference>
<dbReference type="GO" id="GO:0016740">
    <property type="term" value="F:transferase activity"/>
    <property type="evidence" value="ECO:0007669"/>
    <property type="project" value="UniProtKB-KW"/>
</dbReference>
<dbReference type="InterPro" id="IPR029044">
    <property type="entry name" value="Nucleotide-diphossugar_trans"/>
</dbReference>
<sequence length="327" mass="37460">MPLVSVIIPVYNAEKTIQKTIKSVLEQSLPDFELIIINSSSSDSTLNQISSFQDCRIKLFTYPQANAAVNRNRGLLHTNTEFVSFLDADDLWKPDKLKSQYQALQEHNDATVAYSFTDAIDENDNFLRKCSHATWTGNVYAQLLLDDFIGSGSNVMVRRQAFREVGEFDELLTNAEDTDMWLKLAANYNFIPIKKVQILYRISTNSKSSNILGSEASNLRIINKVFNNVPHTFKQLKPYRVANLYKYLSYKALTVEPGQQKTFHTARFLWMIIINDSTILKKMIIYKAIIKLIIMSILPKQIAKLLLDKFPKISDVSTFFGYIKTEI</sequence>
<dbReference type="InterPro" id="IPR019290">
    <property type="entry name" value="GlycosylTrfase-like_prok"/>
</dbReference>
<dbReference type="RefSeq" id="WP_103123430.1">
    <property type="nucleotide sequence ID" value="NZ_DF978421.1"/>
</dbReference>
<dbReference type="PANTHER" id="PTHR43685:SF2">
    <property type="entry name" value="GLYCOSYLTRANSFERASE 2-LIKE DOMAIN-CONTAINING PROTEIN"/>
    <property type="match status" value="1"/>
</dbReference>
<evidence type="ECO:0000313" key="3">
    <source>
        <dbReference type="Proteomes" id="UP000236527"/>
    </source>
</evidence>
<dbReference type="PANTHER" id="PTHR43685">
    <property type="entry name" value="GLYCOSYLTRANSFERASE"/>
    <property type="match status" value="1"/>
</dbReference>
<feature type="domain" description="Glycosyltransferase 2-like prokaryotic type" evidence="1">
    <location>
        <begin position="5"/>
        <end position="251"/>
    </location>
</feature>
<dbReference type="EMBL" id="BDGE01000003">
    <property type="protein sequence ID" value="GBE90519.1"/>
    <property type="molecule type" value="Genomic_DNA"/>
</dbReference>
<dbReference type="AlphaFoldDB" id="A0A2H6LBC1"/>
<gene>
    <name evidence="2" type="ORF">NCWK1_0235</name>
</gene>
<dbReference type="Gene3D" id="3.90.550.10">
    <property type="entry name" value="Spore Coat Polysaccharide Biosynthesis Protein SpsA, Chain A"/>
    <property type="match status" value="1"/>
</dbReference>
<dbReference type="Pfam" id="PF10111">
    <property type="entry name" value="Glyco_tranf_2_2"/>
    <property type="match status" value="1"/>
</dbReference>